<evidence type="ECO:0000313" key="1">
    <source>
        <dbReference type="EMBL" id="MBB4931193.1"/>
    </source>
</evidence>
<organism evidence="1 2">
    <name type="scientific">Lipingzhangella halophila</name>
    <dbReference type="NCBI Taxonomy" id="1783352"/>
    <lineage>
        <taxon>Bacteria</taxon>
        <taxon>Bacillati</taxon>
        <taxon>Actinomycetota</taxon>
        <taxon>Actinomycetes</taxon>
        <taxon>Streptosporangiales</taxon>
        <taxon>Nocardiopsidaceae</taxon>
        <taxon>Lipingzhangella</taxon>
    </lineage>
</organism>
<dbReference type="RefSeq" id="WP_184577025.1">
    <property type="nucleotide sequence ID" value="NZ_JACHJT010000001.1"/>
</dbReference>
<evidence type="ECO:0000313" key="2">
    <source>
        <dbReference type="Proteomes" id="UP000523007"/>
    </source>
</evidence>
<reference evidence="1 2" key="1">
    <citation type="submission" date="2020-08" db="EMBL/GenBank/DDBJ databases">
        <title>Sequencing the genomes of 1000 actinobacteria strains.</title>
        <authorList>
            <person name="Klenk H.-P."/>
        </authorList>
    </citation>
    <scope>NUCLEOTIDE SEQUENCE [LARGE SCALE GENOMIC DNA]</scope>
    <source>
        <strain evidence="1 2">DSM 102030</strain>
    </source>
</reference>
<comment type="caution">
    <text evidence="1">The sequence shown here is derived from an EMBL/GenBank/DDBJ whole genome shotgun (WGS) entry which is preliminary data.</text>
</comment>
<keyword evidence="2" id="KW-1185">Reference proteome</keyword>
<dbReference type="Proteomes" id="UP000523007">
    <property type="component" value="Unassembled WGS sequence"/>
</dbReference>
<sequence>MRYLTPSFAIGALHRGQEIEQFLGGFDRGEQHIIRWAALGRGKDRITLYLSEAVDAGTDSFLDVSEFPPLDPDDESWGKVIGTAASPGEALALAEHHLGASRDRWVNQGVICSEYKDYRAARSTNEPLM</sequence>
<accession>A0A7W7RGG1</accession>
<protein>
    <submittedName>
        <fullName evidence="1">Uncharacterized protein</fullName>
    </submittedName>
</protein>
<gene>
    <name evidence="1" type="ORF">F4561_002013</name>
</gene>
<dbReference type="AlphaFoldDB" id="A0A7W7RGG1"/>
<name>A0A7W7RGG1_9ACTN</name>
<proteinExistence type="predicted"/>
<dbReference type="EMBL" id="JACHJT010000001">
    <property type="protein sequence ID" value="MBB4931193.1"/>
    <property type="molecule type" value="Genomic_DNA"/>
</dbReference>